<keyword evidence="1" id="KW-1133">Transmembrane helix</keyword>
<feature type="transmembrane region" description="Helical" evidence="1">
    <location>
        <begin position="58"/>
        <end position="79"/>
    </location>
</feature>
<protein>
    <submittedName>
        <fullName evidence="2">Uncharacterized protein</fullName>
    </submittedName>
</protein>
<feature type="transmembrane region" description="Helical" evidence="1">
    <location>
        <begin position="155"/>
        <end position="179"/>
    </location>
</feature>
<dbReference type="PANTHER" id="PTHR12242">
    <property type="entry name" value="OS02G0130600 PROTEIN-RELATED"/>
    <property type="match status" value="1"/>
</dbReference>
<evidence type="ECO:0000313" key="2">
    <source>
        <dbReference type="EMBL" id="TQE01343.1"/>
    </source>
</evidence>
<reference evidence="2 3" key="1">
    <citation type="journal article" date="2019" name="G3 (Bethesda)">
        <title>Sequencing of a Wild Apple (Malus baccata) Genome Unravels the Differences Between Cultivated and Wild Apple Species Regarding Disease Resistance and Cold Tolerance.</title>
        <authorList>
            <person name="Chen X."/>
        </authorList>
    </citation>
    <scope>NUCLEOTIDE SEQUENCE [LARGE SCALE GENOMIC DNA]</scope>
    <source>
        <strain evidence="3">cv. Shandingzi</strain>
        <tissue evidence="2">Leaves</tissue>
    </source>
</reference>
<name>A0A540MSZ4_MALBA</name>
<organism evidence="2 3">
    <name type="scientific">Malus baccata</name>
    <name type="common">Siberian crab apple</name>
    <name type="synonym">Pyrus baccata</name>
    <dbReference type="NCBI Taxonomy" id="106549"/>
    <lineage>
        <taxon>Eukaryota</taxon>
        <taxon>Viridiplantae</taxon>
        <taxon>Streptophyta</taxon>
        <taxon>Embryophyta</taxon>
        <taxon>Tracheophyta</taxon>
        <taxon>Spermatophyta</taxon>
        <taxon>Magnoliopsida</taxon>
        <taxon>eudicotyledons</taxon>
        <taxon>Gunneridae</taxon>
        <taxon>Pentapetalae</taxon>
        <taxon>rosids</taxon>
        <taxon>fabids</taxon>
        <taxon>Rosales</taxon>
        <taxon>Rosaceae</taxon>
        <taxon>Amygdaloideae</taxon>
        <taxon>Maleae</taxon>
        <taxon>Malus</taxon>
    </lineage>
</organism>
<gene>
    <name evidence="2" type="ORF">C1H46_013023</name>
</gene>
<comment type="caution">
    <text evidence="2">The sequence shown here is derived from an EMBL/GenBank/DDBJ whole genome shotgun (WGS) entry which is preliminary data.</text>
</comment>
<dbReference type="AlphaFoldDB" id="A0A540MSZ4"/>
<feature type="transmembrane region" description="Helical" evidence="1">
    <location>
        <begin position="255"/>
        <end position="276"/>
    </location>
</feature>
<feature type="transmembrane region" description="Helical" evidence="1">
    <location>
        <begin position="12"/>
        <end position="37"/>
    </location>
</feature>
<sequence>MWSEGEVPVLGYWLQWQVLVCTLIIAAPATVALKFAWKGKPEPPLKSVELWGTCWRTLDPLWLLFYRAFALVLMAKLLFDMTSQFGLFTLVFYTQWTFALVMLYFGLGTIISAHGCWVGRSSYRDDQIKGKVKPKSNQARNAIQQRAGFFGNLMLIIYQTCAGAVMLTDIVFWCLILPFLTSMEFQLTFLIGAIHALNAVFLIVDTALNRLPFSKLGFAYFALFGVLYISFQWLIHAFGVKWWPYPFLELNTPLAPLWYFGLAVWHIPCYWIYSLIINSKVSILPRLFPRSFLRS</sequence>
<keyword evidence="1" id="KW-0812">Transmembrane</keyword>
<dbReference type="Proteomes" id="UP000315295">
    <property type="component" value="Unassembled WGS sequence"/>
</dbReference>
<evidence type="ECO:0000256" key="1">
    <source>
        <dbReference type="SAM" id="Phobius"/>
    </source>
</evidence>
<dbReference type="GO" id="GO:0016020">
    <property type="term" value="C:membrane"/>
    <property type="evidence" value="ECO:0007669"/>
    <property type="project" value="TreeGrafter"/>
</dbReference>
<keyword evidence="3" id="KW-1185">Reference proteome</keyword>
<dbReference type="STRING" id="106549.A0A540MSZ4"/>
<dbReference type="PANTHER" id="PTHR12242:SF38">
    <property type="entry name" value="TRANSMEMBRANE PROTEIN"/>
    <property type="match status" value="1"/>
</dbReference>
<keyword evidence="1" id="KW-0472">Membrane</keyword>
<feature type="transmembrane region" description="Helical" evidence="1">
    <location>
        <begin position="216"/>
        <end position="235"/>
    </location>
</feature>
<feature type="transmembrane region" description="Helical" evidence="1">
    <location>
        <begin position="185"/>
        <end position="204"/>
    </location>
</feature>
<evidence type="ECO:0000313" key="3">
    <source>
        <dbReference type="Proteomes" id="UP000315295"/>
    </source>
</evidence>
<accession>A0A540MSZ4</accession>
<proteinExistence type="predicted"/>
<dbReference type="EMBL" id="VIEB01000196">
    <property type="protein sequence ID" value="TQE01343.1"/>
    <property type="molecule type" value="Genomic_DNA"/>
</dbReference>